<dbReference type="AlphaFoldDB" id="A0ABD2PV23"/>
<comment type="caution">
    <text evidence="2">The sequence shown here is derived from an EMBL/GenBank/DDBJ whole genome shotgun (WGS) entry which is preliminary data.</text>
</comment>
<dbReference type="Pfam" id="PF23643">
    <property type="entry name" value="TRAPPC13_C"/>
    <property type="match status" value="1"/>
</dbReference>
<evidence type="ECO:0000313" key="3">
    <source>
        <dbReference type="Proteomes" id="UP001626550"/>
    </source>
</evidence>
<evidence type="ECO:0000313" key="2">
    <source>
        <dbReference type="EMBL" id="KAL3311035.1"/>
    </source>
</evidence>
<reference evidence="2 3" key="1">
    <citation type="submission" date="2024-11" db="EMBL/GenBank/DDBJ databases">
        <title>Adaptive evolution of stress response genes in parasites aligns with host niche diversity.</title>
        <authorList>
            <person name="Hahn C."/>
            <person name="Resl P."/>
        </authorList>
    </citation>
    <scope>NUCLEOTIDE SEQUENCE [LARGE SCALE GENOMIC DNA]</scope>
    <source>
        <strain evidence="2">EGGRZ-B1_66</strain>
        <tissue evidence="2">Body</tissue>
    </source>
</reference>
<accession>A0ABD2PV23</accession>
<proteinExistence type="predicted"/>
<gene>
    <name evidence="2" type="ORF">Ciccas_010389</name>
</gene>
<evidence type="ECO:0000259" key="1">
    <source>
        <dbReference type="Pfam" id="PF23643"/>
    </source>
</evidence>
<dbReference type="EMBL" id="JBJKFK010002483">
    <property type="protein sequence ID" value="KAL3311035.1"/>
    <property type="molecule type" value="Genomic_DNA"/>
</dbReference>
<sequence length="119" mass="12863">MCELSNCSRRDLDLNLVIEQPGITNQPIFIGSAQQNNFIVPALVWIGRTNRPLGKVAVSSSITTEINLVATEPGLQVISGIIVRDLGQGKEFRFVDLAHVFVLPASSFASSALLNAIEE</sequence>
<name>A0ABD2PV23_9PLAT</name>
<organism evidence="2 3">
    <name type="scientific">Cichlidogyrus casuarinus</name>
    <dbReference type="NCBI Taxonomy" id="1844966"/>
    <lineage>
        <taxon>Eukaryota</taxon>
        <taxon>Metazoa</taxon>
        <taxon>Spiralia</taxon>
        <taxon>Lophotrochozoa</taxon>
        <taxon>Platyhelminthes</taxon>
        <taxon>Monogenea</taxon>
        <taxon>Monopisthocotylea</taxon>
        <taxon>Dactylogyridea</taxon>
        <taxon>Ancyrocephalidae</taxon>
        <taxon>Cichlidogyrus</taxon>
    </lineage>
</organism>
<feature type="domain" description="Trafficking protein particle complex subunit 13 C-terminal" evidence="1">
    <location>
        <begin position="2"/>
        <end position="102"/>
    </location>
</feature>
<dbReference type="InterPro" id="IPR055428">
    <property type="entry name" value="TRAPPC13_C"/>
</dbReference>
<protein>
    <recommendedName>
        <fullName evidence="1">Trafficking protein particle complex subunit 13 C-terminal domain-containing protein</fullName>
    </recommendedName>
</protein>
<keyword evidence="3" id="KW-1185">Reference proteome</keyword>
<dbReference type="Proteomes" id="UP001626550">
    <property type="component" value="Unassembled WGS sequence"/>
</dbReference>